<keyword evidence="3" id="KW-1185">Reference proteome</keyword>
<dbReference type="GO" id="GO:0016298">
    <property type="term" value="F:lipase activity"/>
    <property type="evidence" value="ECO:0007669"/>
    <property type="project" value="TreeGrafter"/>
</dbReference>
<dbReference type="AlphaFoldDB" id="A0A078A6I0"/>
<protein>
    <submittedName>
        <fullName evidence="2">Lipase</fullName>
    </submittedName>
</protein>
<sequence>MKKTLNSTLLKLFVLLNASFLTLADLDRGLTIDFQVWLNKNGYGQYEFAQESFIGGAFGGKDSASDTIVNRPVVFFHGNSDIAVGQPTDKMDWKFGFTKSIEHFMANGYKKSELYVTTWGNGDYTQANKTTHSIEAVKKMRAFMEAVIQYTGASQVDVITHSLGGTLARRVIKGGHVNGAETPYEVGESLAPKVNTLITLAIGNLGIHSCSEMLDQPICNKKNGYYPAGPYQDGPSLYLQELNDNVKEADHVYSLFSTKDEVMSNKDPNFGFRTSMWTTVDDYHQFNTVEFSHLCLRDITAPLQLHLMKNHDMTSFDFNSLDTSGKDCYFYYPEKKSFSVMM</sequence>
<feature type="signal peptide" evidence="1">
    <location>
        <begin position="1"/>
        <end position="24"/>
    </location>
</feature>
<dbReference type="SUPFAM" id="SSF53474">
    <property type="entry name" value="alpha/beta-Hydrolases"/>
    <property type="match status" value="1"/>
</dbReference>
<reference evidence="2 3" key="1">
    <citation type="submission" date="2014-06" db="EMBL/GenBank/DDBJ databases">
        <authorList>
            <person name="Swart Estienne"/>
        </authorList>
    </citation>
    <scope>NUCLEOTIDE SEQUENCE [LARGE SCALE GENOMIC DNA]</scope>
    <source>
        <strain evidence="2 3">130c</strain>
    </source>
</reference>
<organism evidence="2 3">
    <name type="scientific">Stylonychia lemnae</name>
    <name type="common">Ciliate</name>
    <dbReference type="NCBI Taxonomy" id="5949"/>
    <lineage>
        <taxon>Eukaryota</taxon>
        <taxon>Sar</taxon>
        <taxon>Alveolata</taxon>
        <taxon>Ciliophora</taxon>
        <taxon>Intramacronucleata</taxon>
        <taxon>Spirotrichea</taxon>
        <taxon>Stichotrichia</taxon>
        <taxon>Sporadotrichida</taxon>
        <taxon>Oxytrichidae</taxon>
        <taxon>Stylonychinae</taxon>
        <taxon>Stylonychia</taxon>
    </lineage>
</organism>
<dbReference type="Pfam" id="PF01674">
    <property type="entry name" value="Lipase_2"/>
    <property type="match status" value="1"/>
</dbReference>
<name>A0A078A6I0_STYLE</name>
<accession>A0A078A6I0</accession>
<dbReference type="GO" id="GO:0016042">
    <property type="term" value="P:lipid catabolic process"/>
    <property type="evidence" value="ECO:0007669"/>
    <property type="project" value="InterPro"/>
</dbReference>
<evidence type="ECO:0000313" key="2">
    <source>
        <dbReference type="EMBL" id="CDW77185.1"/>
    </source>
</evidence>
<keyword evidence="1" id="KW-0732">Signal</keyword>
<dbReference type="EMBL" id="CCKQ01005915">
    <property type="protein sequence ID" value="CDW77185.1"/>
    <property type="molecule type" value="Genomic_DNA"/>
</dbReference>
<dbReference type="PANTHER" id="PTHR32015:SF1">
    <property type="entry name" value="LIPASE"/>
    <property type="match status" value="1"/>
</dbReference>
<dbReference type="PANTHER" id="PTHR32015">
    <property type="entry name" value="FASTING INDUCED LIPASE"/>
    <property type="match status" value="1"/>
</dbReference>
<dbReference type="InterPro" id="IPR002918">
    <property type="entry name" value="Lipase_EstA/Esterase_EstB"/>
</dbReference>
<dbReference type="OrthoDB" id="5859056at2759"/>
<dbReference type="Gene3D" id="3.40.50.1820">
    <property type="entry name" value="alpha/beta hydrolase"/>
    <property type="match status" value="1"/>
</dbReference>
<dbReference type="Proteomes" id="UP000039865">
    <property type="component" value="Unassembled WGS sequence"/>
</dbReference>
<evidence type="ECO:0000256" key="1">
    <source>
        <dbReference type="SAM" id="SignalP"/>
    </source>
</evidence>
<feature type="chain" id="PRO_5001729195" evidence="1">
    <location>
        <begin position="25"/>
        <end position="342"/>
    </location>
</feature>
<gene>
    <name evidence="2" type="primary">Contig13429.g14331</name>
    <name evidence="2" type="ORF">STYLEM_6155</name>
</gene>
<dbReference type="InParanoid" id="A0A078A6I0"/>
<dbReference type="InterPro" id="IPR029058">
    <property type="entry name" value="AB_hydrolase_fold"/>
</dbReference>
<proteinExistence type="predicted"/>
<evidence type="ECO:0000313" key="3">
    <source>
        <dbReference type="Proteomes" id="UP000039865"/>
    </source>
</evidence>